<evidence type="ECO:0000313" key="9">
    <source>
        <dbReference type="EMBL" id="PRQ33760.1"/>
    </source>
</evidence>
<feature type="transmembrane region" description="Helical" evidence="7">
    <location>
        <begin position="119"/>
        <end position="138"/>
    </location>
</feature>
<feature type="transmembrane region" description="Helical" evidence="7">
    <location>
        <begin position="229"/>
        <end position="246"/>
    </location>
</feature>
<dbReference type="GO" id="GO:0022857">
    <property type="term" value="F:transmembrane transporter activity"/>
    <property type="evidence" value="ECO:0007669"/>
    <property type="project" value="InterPro"/>
</dbReference>
<evidence type="ECO:0000256" key="3">
    <source>
        <dbReference type="ARBA" id="ARBA00022692"/>
    </source>
</evidence>
<keyword evidence="4 7" id="KW-1133">Transmembrane helix</keyword>
<feature type="compositionally biased region" description="Basic and acidic residues" evidence="6">
    <location>
        <begin position="351"/>
        <end position="368"/>
    </location>
</feature>
<evidence type="ECO:0000256" key="1">
    <source>
        <dbReference type="ARBA" id="ARBA00004141"/>
    </source>
</evidence>
<evidence type="ECO:0000256" key="4">
    <source>
        <dbReference type="ARBA" id="ARBA00022989"/>
    </source>
</evidence>
<proteinExistence type="inferred from homology"/>
<evidence type="ECO:0000313" key="10">
    <source>
        <dbReference type="Proteomes" id="UP000238479"/>
    </source>
</evidence>
<dbReference type="InterPro" id="IPR000109">
    <property type="entry name" value="POT_fam"/>
</dbReference>
<keyword evidence="5 7" id="KW-0472">Membrane</keyword>
<feature type="region of interest" description="Disordered" evidence="6">
    <location>
        <begin position="312"/>
        <end position="368"/>
    </location>
</feature>
<dbReference type="Proteomes" id="UP000238479">
    <property type="component" value="Chromosome 5"/>
</dbReference>
<feature type="transmembrane region" description="Helical" evidence="7">
    <location>
        <begin position="159"/>
        <end position="180"/>
    </location>
</feature>
<comment type="similarity">
    <text evidence="2">Belongs to the major facilitator superfamily. Proton-dependent oligopeptide transporter (POT/PTR) (TC 2.A.17) family.</text>
</comment>
<sequence>MILVQWMQGFFLLTMSTPPVLYRETGTCGAYEAECIGKVQKILFYTALTLIALGASGRFMVRAFREEQLIKPLLEGAKKMKFFALSVCPKKVRLLSFQILVSTLVLGTTAYLKPWSLRFGFPAIFTLLATITLLTSTIRPHKAQRNLFTREEIRSILRMSPICIFLIPIGVVSSLGNTYFTEQASKMNHRVGSLKVSVLFLIVPRSLMRKWFSQSKYCANKIITPRIGISLSMALAILCCITAALVENRRLGVVKRHGLLNKPDETVPMTMFWLLPQFLLVGGVSGLSEKCIALFYTDVVLHWPKIEKDVDIQAKDKPNSKEQNIKSPMEQANETLKPTEKNDEDPNQAKQETKSTEKDGEGHIDPERAEQKSKRQYIEFFVDALEGMGNIGSVVLVYVVGEIKPTWFQETVNRSHLDNYYWTLAALTAANLILFIPVIFYLLRSKKFTALFA</sequence>
<feature type="transmembrane region" description="Helical" evidence="7">
    <location>
        <begin position="420"/>
        <end position="443"/>
    </location>
</feature>
<dbReference type="InterPro" id="IPR036259">
    <property type="entry name" value="MFS_trans_sf"/>
</dbReference>
<feature type="transmembrane region" description="Helical" evidence="7">
    <location>
        <begin position="94"/>
        <end position="113"/>
    </location>
</feature>
<dbReference type="STRING" id="74649.A0A2P6QHV8"/>
<comment type="caution">
    <text evidence="9">The sequence shown here is derived from an EMBL/GenBank/DDBJ whole genome shotgun (WGS) entry which is preliminary data.</text>
</comment>
<feature type="signal peptide" evidence="8">
    <location>
        <begin position="1"/>
        <end position="22"/>
    </location>
</feature>
<name>A0A2P6QHV8_ROSCH</name>
<evidence type="ECO:0000256" key="6">
    <source>
        <dbReference type="SAM" id="MobiDB-lite"/>
    </source>
</evidence>
<feature type="transmembrane region" description="Helical" evidence="7">
    <location>
        <begin position="42"/>
        <end position="61"/>
    </location>
</feature>
<feature type="transmembrane region" description="Helical" evidence="7">
    <location>
        <begin position="380"/>
        <end position="400"/>
    </location>
</feature>
<feature type="chain" id="PRO_5015192365" evidence="8">
    <location>
        <begin position="23"/>
        <end position="453"/>
    </location>
</feature>
<dbReference type="GO" id="GO:0016020">
    <property type="term" value="C:membrane"/>
    <property type="evidence" value="ECO:0007669"/>
    <property type="project" value="UniProtKB-SubCell"/>
</dbReference>
<dbReference type="EMBL" id="PDCK01000043">
    <property type="protein sequence ID" value="PRQ33760.1"/>
    <property type="molecule type" value="Genomic_DNA"/>
</dbReference>
<dbReference type="Pfam" id="PF00854">
    <property type="entry name" value="PTR2"/>
    <property type="match status" value="1"/>
</dbReference>
<keyword evidence="10" id="KW-1185">Reference proteome</keyword>
<dbReference type="Gene3D" id="1.20.1250.20">
    <property type="entry name" value="MFS general substrate transporter like domains"/>
    <property type="match status" value="1"/>
</dbReference>
<protein>
    <submittedName>
        <fullName evidence="9">Putative proton-dependent oligopeptide transporter family</fullName>
    </submittedName>
</protein>
<feature type="transmembrane region" description="Helical" evidence="7">
    <location>
        <begin position="266"/>
        <end position="287"/>
    </location>
</feature>
<gene>
    <name evidence="9" type="ORF">RchiOBHm_Chr5g0061211</name>
</gene>
<feature type="compositionally biased region" description="Polar residues" evidence="6">
    <location>
        <begin position="325"/>
        <end position="336"/>
    </location>
</feature>
<feature type="transmembrane region" description="Helical" evidence="7">
    <location>
        <begin position="192"/>
        <end position="208"/>
    </location>
</feature>
<dbReference type="AlphaFoldDB" id="A0A2P6QHV8"/>
<keyword evidence="8" id="KW-0732">Signal</keyword>
<evidence type="ECO:0000256" key="5">
    <source>
        <dbReference type="ARBA" id="ARBA00023136"/>
    </source>
</evidence>
<keyword evidence="3 7" id="KW-0812">Transmembrane</keyword>
<evidence type="ECO:0000256" key="8">
    <source>
        <dbReference type="SAM" id="SignalP"/>
    </source>
</evidence>
<accession>A0A2P6QHV8</accession>
<evidence type="ECO:0000256" key="7">
    <source>
        <dbReference type="SAM" id="Phobius"/>
    </source>
</evidence>
<evidence type="ECO:0000256" key="2">
    <source>
        <dbReference type="ARBA" id="ARBA00005982"/>
    </source>
</evidence>
<organism evidence="9 10">
    <name type="scientific">Rosa chinensis</name>
    <name type="common">China rose</name>
    <dbReference type="NCBI Taxonomy" id="74649"/>
    <lineage>
        <taxon>Eukaryota</taxon>
        <taxon>Viridiplantae</taxon>
        <taxon>Streptophyta</taxon>
        <taxon>Embryophyta</taxon>
        <taxon>Tracheophyta</taxon>
        <taxon>Spermatophyta</taxon>
        <taxon>Magnoliopsida</taxon>
        <taxon>eudicotyledons</taxon>
        <taxon>Gunneridae</taxon>
        <taxon>Pentapetalae</taxon>
        <taxon>rosids</taxon>
        <taxon>fabids</taxon>
        <taxon>Rosales</taxon>
        <taxon>Rosaceae</taxon>
        <taxon>Rosoideae</taxon>
        <taxon>Rosoideae incertae sedis</taxon>
        <taxon>Rosa</taxon>
    </lineage>
</organism>
<dbReference type="Gramene" id="PRQ33760">
    <property type="protein sequence ID" value="PRQ33760"/>
    <property type="gene ID" value="RchiOBHm_Chr5g0061211"/>
</dbReference>
<reference evidence="9 10" key="1">
    <citation type="journal article" date="2018" name="Nat. Genet.">
        <title>The Rosa genome provides new insights in the design of modern roses.</title>
        <authorList>
            <person name="Bendahmane M."/>
        </authorList>
    </citation>
    <scope>NUCLEOTIDE SEQUENCE [LARGE SCALE GENOMIC DNA]</scope>
    <source>
        <strain evidence="10">cv. Old Blush</strain>
    </source>
</reference>
<dbReference type="OMA" id="MIPICLS"/>
<dbReference type="PANTHER" id="PTHR11654">
    <property type="entry name" value="OLIGOPEPTIDE TRANSPORTER-RELATED"/>
    <property type="match status" value="1"/>
</dbReference>
<comment type="subcellular location">
    <subcellularLocation>
        <location evidence="1">Membrane</location>
        <topology evidence="1">Multi-pass membrane protein</topology>
    </subcellularLocation>
</comment>
<feature type="compositionally biased region" description="Basic and acidic residues" evidence="6">
    <location>
        <begin position="312"/>
        <end position="324"/>
    </location>
</feature>